<dbReference type="InterPro" id="IPR038472">
    <property type="entry name" value="DndE_sf"/>
</dbReference>
<gene>
    <name evidence="1" type="ORF">DFR58_12453</name>
</gene>
<dbReference type="AlphaFoldDB" id="A0A369ASY8"/>
<protein>
    <submittedName>
        <fullName evidence="1">DNA sulfur modification protein DndE</fullName>
    </submittedName>
</protein>
<accession>A0A369ASY8</accession>
<dbReference type="Proteomes" id="UP000253034">
    <property type="component" value="Unassembled WGS sequence"/>
</dbReference>
<dbReference type="Pfam" id="PF08870">
    <property type="entry name" value="DndE"/>
    <property type="match status" value="1"/>
</dbReference>
<reference evidence="1 2" key="1">
    <citation type="submission" date="2018-07" db="EMBL/GenBank/DDBJ databases">
        <title>Genomic Encyclopedia of Type Strains, Phase IV (KMG-IV): sequencing the most valuable type-strain genomes for metagenomic binning, comparative biology and taxonomic classification.</title>
        <authorList>
            <person name="Goeker M."/>
        </authorList>
    </citation>
    <scope>NUCLEOTIDE SEQUENCE [LARGE SCALE GENOMIC DNA]</scope>
    <source>
        <strain evidence="1 2">DSM 27016</strain>
    </source>
</reference>
<dbReference type="Gene3D" id="1.10.1220.160">
    <property type="entry name" value="DNA sulphur modification protein DndE"/>
    <property type="match status" value="1"/>
</dbReference>
<proteinExistence type="predicted"/>
<sequence length="128" mass="15002">MNFRMRTSKETMEILKEMQDITHITPNILARLAIALSLRDNTPIGDKDRNNHGLEFHRHILTGNHDLLFKCLISQHCGRYLSDEEYFPTYINRHLDRGAPELKKIYNYSKNTEKFMINLSKINSGVLL</sequence>
<evidence type="ECO:0000313" key="2">
    <source>
        <dbReference type="Proteomes" id="UP000253034"/>
    </source>
</evidence>
<dbReference type="OrthoDB" id="512647at2"/>
<organism evidence="1 2">
    <name type="scientific">Anaerobacterium chartisolvens</name>
    <dbReference type="NCBI Taxonomy" id="1297424"/>
    <lineage>
        <taxon>Bacteria</taxon>
        <taxon>Bacillati</taxon>
        <taxon>Bacillota</taxon>
        <taxon>Clostridia</taxon>
        <taxon>Eubacteriales</taxon>
        <taxon>Oscillospiraceae</taxon>
        <taxon>Anaerobacterium</taxon>
    </lineage>
</organism>
<comment type="caution">
    <text evidence="1">The sequence shown here is derived from an EMBL/GenBank/DDBJ whole genome shotgun (WGS) entry which is preliminary data.</text>
</comment>
<dbReference type="InterPro" id="IPR014969">
    <property type="entry name" value="DNA_S_DndE"/>
</dbReference>
<keyword evidence="2" id="KW-1185">Reference proteome</keyword>
<dbReference type="RefSeq" id="WP_114299090.1">
    <property type="nucleotide sequence ID" value="NZ_QPJT01000024.1"/>
</dbReference>
<evidence type="ECO:0000313" key="1">
    <source>
        <dbReference type="EMBL" id="RCX12103.1"/>
    </source>
</evidence>
<dbReference type="EMBL" id="QPJT01000024">
    <property type="protein sequence ID" value="RCX12103.1"/>
    <property type="molecule type" value="Genomic_DNA"/>
</dbReference>
<name>A0A369ASY8_9FIRM</name>